<sequence>AGDVGTLTIERTRVESLVGIVNAPRCSFQCSYLFL</sequence>
<organism evidence="1 2">
    <name type="scientific">Adineta steineri</name>
    <dbReference type="NCBI Taxonomy" id="433720"/>
    <lineage>
        <taxon>Eukaryota</taxon>
        <taxon>Metazoa</taxon>
        <taxon>Spiralia</taxon>
        <taxon>Gnathifera</taxon>
        <taxon>Rotifera</taxon>
        <taxon>Eurotatoria</taxon>
        <taxon>Bdelloidea</taxon>
        <taxon>Adinetida</taxon>
        <taxon>Adinetidae</taxon>
        <taxon>Adineta</taxon>
    </lineage>
</organism>
<dbReference type="AlphaFoldDB" id="A0A820QKX3"/>
<evidence type="ECO:0000313" key="2">
    <source>
        <dbReference type="Proteomes" id="UP000663868"/>
    </source>
</evidence>
<comment type="caution">
    <text evidence="1">The sequence shown here is derived from an EMBL/GenBank/DDBJ whole genome shotgun (WGS) entry which is preliminary data.</text>
</comment>
<accession>A0A820QKX3</accession>
<reference evidence="1" key="1">
    <citation type="submission" date="2021-02" db="EMBL/GenBank/DDBJ databases">
        <authorList>
            <person name="Nowell W R."/>
        </authorList>
    </citation>
    <scope>NUCLEOTIDE SEQUENCE</scope>
</reference>
<protein>
    <submittedName>
        <fullName evidence="1">Uncharacterized protein</fullName>
    </submittedName>
</protein>
<gene>
    <name evidence="1" type="ORF">KXQ929_LOCUS52404</name>
</gene>
<dbReference type="EMBL" id="CAJOBB010027665">
    <property type="protein sequence ID" value="CAF4424531.1"/>
    <property type="molecule type" value="Genomic_DNA"/>
</dbReference>
<feature type="non-terminal residue" evidence="1">
    <location>
        <position position="1"/>
    </location>
</feature>
<evidence type="ECO:0000313" key="1">
    <source>
        <dbReference type="EMBL" id="CAF4424531.1"/>
    </source>
</evidence>
<name>A0A820QKX3_9BILA</name>
<dbReference type="Proteomes" id="UP000663868">
    <property type="component" value="Unassembled WGS sequence"/>
</dbReference>
<proteinExistence type="predicted"/>